<dbReference type="GO" id="GO:0061630">
    <property type="term" value="F:ubiquitin protein ligase activity"/>
    <property type="evidence" value="ECO:0007669"/>
    <property type="project" value="UniProtKB-EC"/>
</dbReference>
<feature type="region of interest" description="Disordered" evidence="7">
    <location>
        <begin position="702"/>
        <end position="721"/>
    </location>
</feature>
<dbReference type="GO" id="GO:0005737">
    <property type="term" value="C:cytoplasm"/>
    <property type="evidence" value="ECO:0007669"/>
    <property type="project" value="TreeGrafter"/>
</dbReference>
<evidence type="ECO:0000256" key="7">
    <source>
        <dbReference type="SAM" id="MobiDB-lite"/>
    </source>
</evidence>
<evidence type="ECO:0000259" key="8">
    <source>
        <dbReference type="PROSITE" id="PS50237"/>
    </source>
</evidence>
<feature type="region of interest" description="Disordered" evidence="7">
    <location>
        <begin position="791"/>
        <end position="833"/>
    </location>
</feature>
<evidence type="ECO:0000256" key="3">
    <source>
        <dbReference type="ARBA" id="ARBA00012485"/>
    </source>
</evidence>
<sequence length="1347" mass="152968">MMQSQRFIVTPQDIFDINKLGYIGETLDRTEAESKKFNLLEEENLIGLIQPLEQLVQPLPSNMQYNQIPPQNIAKLVQCLKSALRIVQRHRNCQSSTWDILKRFTLNTALLTRILYAQQLALTVPGVLNLISVFFPSKQDKFFSNSNESFFLANTLPLPPSLRPLIKSFLPEDLISQEVTLIALDYLNTLSFFQYMGQVLTDLASRKVFQTQPDLGLILNLLKPLATASRFFTPQEIQKLGDFFPVISTLLYQTQIENVPSPIVLKCIPKIFLLLEEYSHKSKRHSIISTSMHVEQLLFDISLRLIYHVDPQVQKIGVDQLKSFTKYLSNNAPQQMPEQQMREEQPPGFFNIPVSVTPKDLLDTSDATINRIATYTRIQRLPRDNVINSCFTGGDDQSSRQGPIALTPQLFTYLLLRIHPALGDQMYQTMQNVNPNVPLTAQANSSISLLFNNYTIANTFSQLIRSFMKPDQAQIVVPAQPIQLPQGTNNNNSVNTLFDFITVLLSACTYVQIDQNRFTKIKPFATFLLKFPQYLVSANVLPQYYTFLRCLPAIQFQELVYNIVEEFQPYIFTGGQTQANPLIEPIHIPYFKILFVVAGEKKQQGAAQVITKILYDLTATGRGEQLQYVAVSAEIQNNPRTRQQLQNILSDGGLQADKVWGWFWSLISQQLSTTQSPSQYLRLLESKIEEWDAMVRIQRGPQSLNQNPSLSQLSTLPLPAPPPQPINQIQVNLTSTQQQQRMPPPVPGQRQPTIIPTPTQQAPNTLLNQSSTTLIRAAAESPSGIAISLRSSRPTQRPVQPSVQGPTPIAPPNVPKQTIRPTPDPKQTSSSTFTTTSITTTANITTASKTDIIQQPVQQHKPVIVHHLDKDESIKVTYNVFDDTENEEEEEIEKNAGLNAEGRKQRHKQLSALRSDEFTKQLKIFVGKQVDKFKTKRPNETQEAIEKRSKNLHIVVERNDIMRSTYQAIMSGTMGQFKDKNDKFVMYLPLYVEFLHEKGLDYGGVRRDFFATLFQEIVKKEEGMFESNEQNDFRCSLAPPTLFTGPMAMRYFRFVGIMLAEAVLSQVTIPVRFDFFILKTILGLQPSLSDLSYVSPDEYKIYKDILEQDVTYYCLTFSITETDATGNSQDVDLIDGQGDMEVTNDNKREYVQLIVNKKLLAPTITQRLYSLRDGFHSLIPPIQMTTDLTIKAPSLPGQSGSTQQVKCRLRPEDLDILISGQSIINVDDWEKNTIITPDLRSTKEGKQVVKWFWEIVRSVTEEQRHQILFFATGSYNPPALGFGKMAWGNQNEPRPFKLDILEEDENHHPHAHTCFNRIDLPLYKTKQKMQDKLMVAVDQSSGGFTEA</sequence>
<comment type="caution">
    <text evidence="9">The sequence shown here is derived from an EMBL/GenBank/DDBJ whole genome shotgun (WGS) entry which is preliminary data.</text>
</comment>
<keyword evidence="4" id="KW-0808">Transferase</keyword>
<dbReference type="OrthoDB" id="8068875at2759"/>
<dbReference type="Gene3D" id="3.30.2410.10">
    <property type="entry name" value="Hect, E3 ligase catalytic domain"/>
    <property type="match status" value="1"/>
</dbReference>
<feature type="active site" description="Glycyl thioester intermediate" evidence="6">
    <location>
        <position position="1314"/>
    </location>
</feature>
<keyword evidence="5 6" id="KW-0833">Ubl conjugation pathway</keyword>
<name>A0A5J4W413_9EUKA</name>
<dbReference type="SMART" id="SM00119">
    <property type="entry name" value="HECTc"/>
    <property type="match status" value="1"/>
</dbReference>
<protein>
    <recommendedName>
        <fullName evidence="3">HECT-type E3 ubiquitin transferase</fullName>
        <ecNumber evidence="3">2.3.2.26</ecNumber>
    </recommendedName>
</protein>
<reference evidence="9 10" key="1">
    <citation type="submission" date="2019-03" db="EMBL/GenBank/DDBJ databases">
        <title>Single cell metagenomics reveals metabolic interactions within the superorganism composed of flagellate Streblomastix strix and complex community of Bacteroidetes bacteria on its surface.</title>
        <authorList>
            <person name="Treitli S.C."/>
            <person name="Kolisko M."/>
            <person name="Husnik F."/>
            <person name="Keeling P."/>
            <person name="Hampl V."/>
        </authorList>
    </citation>
    <scope>NUCLEOTIDE SEQUENCE [LARGE SCALE GENOMIC DNA]</scope>
    <source>
        <strain evidence="9">ST1C</strain>
    </source>
</reference>
<evidence type="ECO:0000313" key="10">
    <source>
        <dbReference type="Proteomes" id="UP000324800"/>
    </source>
</evidence>
<proteinExistence type="predicted"/>
<dbReference type="GO" id="GO:0006511">
    <property type="term" value="P:ubiquitin-dependent protein catabolic process"/>
    <property type="evidence" value="ECO:0007669"/>
    <property type="project" value="TreeGrafter"/>
</dbReference>
<gene>
    <name evidence="9" type="ORF">EZS28_014857</name>
</gene>
<dbReference type="Proteomes" id="UP000324800">
    <property type="component" value="Unassembled WGS sequence"/>
</dbReference>
<dbReference type="PANTHER" id="PTHR11254">
    <property type="entry name" value="HECT DOMAIN UBIQUITIN-PROTEIN LIGASE"/>
    <property type="match status" value="1"/>
</dbReference>
<evidence type="ECO:0000256" key="2">
    <source>
        <dbReference type="ARBA" id="ARBA00004906"/>
    </source>
</evidence>
<dbReference type="Pfam" id="PF00632">
    <property type="entry name" value="HECT"/>
    <property type="match status" value="1"/>
</dbReference>
<dbReference type="InterPro" id="IPR050409">
    <property type="entry name" value="E3_ubiq-protein_ligase"/>
</dbReference>
<accession>A0A5J4W413</accession>
<evidence type="ECO:0000313" key="9">
    <source>
        <dbReference type="EMBL" id="KAA6389617.1"/>
    </source>
</evidence>
<dbReference type="EMBL" id="SNRW01003519">
    <property type="protein sequence ID" value="KAA6389617.1"/>
    <property type="molecule type" value="Genomic_DNA"/>
</dbReference>
<evidence type="ECO:0000256" key="5">
    <source>
        <dbReference type="ARBA" id="ARBA00022786"/>
    </source>
</evidence>
<dbReference type="GO" id="GO:0016874">
    <property type="term" value="F:ligase activity"/>
    <property type="evidence" value="ECO:0007669"/>
    <property type="project" value="UniProtKB-KW"/>
</dbReference>
<dbReference type="Gene3D" id="3.30.2160.10">
    <property type="entry name" value="Hect, E3 ligase catalytic domain"/>
    <property type="match status" value="1"/>
</dbReference>
<feature type="compositionally biased region" description="Low complexity" evidence="7">
    <location>
        <begin position="702"/>
        <end position="717"/>
    </location>
</feature>
<evidence type="ECO:0000256" key="1">
    <source>
        <dbReference type="ARBA" id="ARBA00000885"/>
    </source>
</evidence>
<evidence type="ECO:0000256" key="4">
    <source>
        <dbReference type="ARBA" id="ARBA00022679"/>
    </source>
</evidence>
<dbReference type="EC" id="2.3.2.26" evidence="3"/>
<evidence type="ECO:0000256" key="6">
    <source>
        <dbReference type="PROSITE-ProRule" id="PRU00104"/>
    </source>
</evidence>
<organism evidence="9 10">
    <name type="scientific">Streblomastix strix</name>
    <dbReference type="NCBI Taxonomy" id="222440"/>
    <lineage>
        <taxon>Eukaryota</taxon>
        <taxon>Metamonada</taxon>
        <taxon>Preaxostyla</taxon>
        <taxon>Oxymonadida</taxon>
        <taxon>Streblomastigidae</taxon>
        <taxon>Streblomastix</taxon>
    </lineage>
</organism>
<feature type="compositionally biased region" description="Polar residues" evidence="7">
    <location>
        <begin position="791"/>
        <end position="805"/>
    </location>
</feature>
<dbReference type="GO" id="GO:0016567">
    <property type="term" value="P:protein ubiquitination"/>
    <property type="evidence" value="ECO:0007669"/>
    <property type="project" value="TreeGrafter"/>
</dbReference>
<comment type="pathway">
    <text evidence="2">Protein modification; protein ubiquitination.</text>
</comment>
<dbReference type="Gene3D" id="3.90.1750.10">
    <property type="entry name" value="Hect, E3 ligase catalytic domains"/>
    <property type="match status" value="1"/>
</dbReference>
<keyword evidence="9" id="KW-0436">Ligase</keyword>
<dbReference type="SUPFAM" id="SSF56204">
    <property type="entry name" value="Hect, E3 ligase catalytic domain"/>
    <property type="match status" value="1"/>
</dbReference>
<dbReference type="PROSITE" id="PS50237">
    <property type="entry name" value="HECT"/>
    <property type="match status" value="1"/>
</dbReference>
<dbReference type="PANTHER" id="PTHR11254:SF440">
    <property type="entry name" value="E3 UBIQUITIN-PROTEIN LIGASE NEDD-4"/>
    <property type="match status" value="1"/>
</dbReference>
<feature type="domain" description="HECT" evidence="8">
    <location>
        <begin position="981"/>
        <end position="1347"/>
    </location>
</feature>
<comment type="catalytic activity">
    <reaction evidence="1">
        <text>S-ubiquitinyl-[E2 ubiquitin-conjugating enzyme]-L-cysteine + [acceptor protein]-L-lysine = [E2 ubiquitin-conjugating enzyme]-L-cysteine + N(6)-ubiquitinyl-[acceptor protein]-L-lysine.</text>
        <dbReference type="EC" id="2.3.2.26"/>
    </reaction>
</comment>
<dbReference type="InterPro" id="IPR000569">
    <property type="entry name" value="HECT_dom"/>
</dbReference>
<dbReference type="InterPro" id="IPR035983">
    <property type="entry name" value="Hect_E3_ubiquitin_ligase"/>
</dbReference>